<dbReference type="Gene3D" id="4.10.400.10">
    <property type="entry name" value="Low-density Lipoprotein Receptor"/>
    <property type="match status" value="1"/>
</dbReference>
<dbReference type="Proteomes" id="UP001634394">
    <property type="component" value="Unassembled WGS sequence"/>
</dbReference>
<evidence type="ECO:0000259" key="5">
    <source>
        <dbReference type="PROSITE" id="PS01180"/>
    </source>
</evidence>
<dbReference type="SUPFAM" id="SSF57424">
    <property type="entry name" value="LDL receptor-like module"/>
    <property type="match status" value="1"/>
</dbReference>
<evidence type="ECO:0000313" key="7">
    <source>
        <dbReference type="Proteomes" id="UP001634394"/>
    </source>
</evidence>
<dbReference type="SUPFAM" id="SSF49854">
    <property type="entry name" value="Spermadhesin, CUB domain"/>
    <property type="match status" value="1"/>
</dbReference>
<gene>
    <name evidence="6" type="ORF">ACJMK2_010604</name>
</gene>
<dbReference type="InterPro" id="IPR002172">
    <property type="entry name" value="LDrepeatLR_classA_rpt"/>
</dbReference>
<keyword evidence="3" id="KW-0812">Transmembrane</keyword>
<keyword evidence="3" id="KW-0472">Membrane</keyword>
<feature type="domain" description="CUB" evidence="5">
    <location>
        <begin position="35"/>
        <end position="159"/>
    </location>
</feature>
<dbReference type="InterPro" id="IPR036055">
    <property type="entry name" value="LDL_receptor-like_sf"/>
</dbReference>
<proteinExistence type="predicted"/>
<organism evidence="6 7">
    <name type="scientific">Sinanodonta woodiana</name>
    <name type="common">Chinese pond mussel</name>
    <name type="synonym">Anodonta woodiana</name>
    <dbReference type="NCBI Taxonomy" id="1069815"/>
    <lineage>
        <taxon>Eukaryota</taxon>
        <taxon>Metazoa</taxon>
        <taxon>Spiralia</taxon>
        <taxon>Lophotrochozoa</taxon>
        <taxon>Mollusca</taxon>
        <taxon>Bivalvia</taxon>
        <taxon>Autobranchia</taxon>
        <taxon>Heteroconchia</taxon>
        <taxon>Palaeoheterodonta</taxon>
        <taxon>Unionida</taxon>
        <taxon>Unionoidea</taxon>
        <taxon>Unionidae</taxon>
        <taxon>Unioninae</taxon>
        <taxon>Sinanodonta</taxon>
    </lineage>
</organism>
<dbReference type="Gene3D" id="2.60.120.290">
    <property type="entry name" value="Spermadhesin, CUB domain"/>
    <property type="match status" value="1"/>
</dbReference>
<dbReference type="EMBL" id="JBJQND010000012">
    <property type="protein sequence ID" value="KAL3860482.1"/>
    <property type="molecule type" value="Genomic_DNA"/>
</dbReference>
<evidence type="ECO:0000256" key="3">
    <source>
        <dbReference type="SAM" id="Phobius"/>
    </source>
</evidence>
<feature type="chain" id="PRO_5044854488" description="CUB domain-containing protein" evidence="4">
    <location>
        <begin position="26"/>
        <end position="323"/>
    </location>
</feature>
<dbReference type="InterPro" id="IPR042333">
    <property type="entry name" value="LRAD2/Mig-13-like"/>
</dbReference>
<evidence type="ECO:0000256" key="1">
    <source>
        <dbReference type="ARBA" id="ARBA00023157"/>
    </source>
</evidence>
<feature type="signal peptide" evidence="4">
    <location>
        <begin position="1"/>
        <end position="25"/>
    </location>
</feature>
<comment type="caution">
    <text evidence="6">The sequence shown here is derived from an EMBL/GenBank/DDBJ whole genome shotgun (WGS) entry which is preliminary data.</text>
</comment>
<evidence type="ECO:0000313" key="6">
    <source>
        <dbReference type="EMBL" id="KAL3860482.1"/>
    </source>
</evidence>
<keyword evidence="4" id="KW-0732">Signal</keyword>
<dbReference type="CDD" id="cd00112">
    <property type="entry name" value="LDLa"/>
    <property type="match status" value="1"/>
</dbReference>
<keyword evidence="3" id="KW-1133">Transmembrane helix</keyword>
<accession>A0ABD3VIU5</accession>
<dbReference type="InterPro" id="IPR035914">
    <property type="entry name" value="Sperma_CUB_dom_sf"/>
</dbReference>
<protein>
    <recommendedName>
        <fullName evidence="5">CUB domain-containing protein</fullName>
    </recommendedName>
</protein>
<dbReference type="PROSITE" id="PS50068">
    <property type="entry name" value="LDLRA_2"/>
    <property type="match status" value="1"/>
</dbReference>
<feature type="disulfide bond" evidence="2">
    <location>
        <begin position="171"/>
        <end position="189"/>
    </location>
</feature>
<keyword evidence="1 2" id="KW-1015">Disulfide bond</keyword>
<reference evidence="6 7" key="1">
    <citation type="submission" date="2024-11" db="EMBL/GenBank/DDBJ databases">
        <title>Chromosome-level genome assembly of the freshwater bivalve Anodonta woodiana.</title>
        <authorList>
            <person name="Chen X."/>
        </authorList>
    </citation>
    <scope>NUCLEOTIDE SEQUENCE [LARGE SCALE GENOMIC DNA]</scope>
    <source>
        <strain evidence="6">MN2024</strain>
        <tissue evidence="6">Gills</tissue>
    </source>
</reference>
<feature type="transmembrane region" description="Helical" evidence="3">
    <location>
        <begin position="206"/>
        <end position="229"/>
    </location>
</feature>
<dbReference type="PANTHER" id="PTHR24652:SF69">
    <property type="entry name" value="CUB DOMAIN-CONTAINING PROTEIN"/>
    <property type="match status" value="1"/>
</dbReference>
<name>A0ABD3VIU5_SINWO</name>
<dbReference type="PROSITE" id="PS01180">
    <property type="entry name" value="CUB"/>
    <property type="match status" value="1"/>
</dbReference>
<feature type="disulfide bond" evidence="2">
    <location>
        <begin position="164"/>
        <end position="176"/>
    </location>
</feature>
<evidence type="ECO:0000256" key="2">
    <source>
        <dbReference type="PROSITE-ProRule" id="PRU00124"/>
    </source>
</evidence>
<sequence>MTRHDHYTCLITCVFALFSSVQVAAISTYKMDLLCGREISLELENIYTGIVRFRFSSYLESNKNCSFILSAEISSNHISFYFASLNIGPTSDYGYLVAQDGRFQSSAKIKGFPEKLCGYEVSAVAANRYFSWGSTVRFQFVGTERTPLSAGFDIVFTRFDDSPCSDNYYKCDNGHCIMSDLRCSGSDPCGDGSDCKPEGLSGGQTAGIAIGSFIGLLMIIFVVIFLFCCRKKSNFRRGSYTARVAFGTQARQPVSNTGDGNQTSTADPVVYLYGQGISDLPPPYEQVVNEGGSVFPSGSDFVFKDLPTYEEATAGQTGFGENK</sequence>
<evidence type="ECO:0000256" key="4">
    <source>
        <dbReference type="SAM" id="SignalP"/>
    </source>
</evidence>
<dbReference type="InterPro" id="IPR000859">
    <property type="entry name" value="CUB_dom"/>
</dbReference>
<keyword evidence="7" id="KW-1185">Reference proteome</keyword>
<comment type="caution">
    <text evidence="2">Lacks conserved residue(s) required for the propagation of feature annotation.</text>
</comment>
<dbReference type="PANTHER" id="PTHR24652">
    <property type="entry name" value="LOW-DENSITY LIPOPROTEIN RECEPTOR CLASS A DOMAIN-CONTAINING PROTEIN 2"/>
    <property type="match status" value="1"/>
</dbReference>
<dbReference type="AlphaFoldDB" id="A0ABD3VIU5"/>